<dbReference type="GO" id="GO:0004674">
    <property type="term" value="F:protein serine/threonine kinase activity"/>
    <property type="evidence" value="ECO:0007669"/>
    <property type="project" value="UniProtKB-EC"/>
</dbReference>
<keyword evidence="3" id="KW-0547">Nucleotide-binding</keyword>
<keyword evidence="4" id="KW-0418">Kinase</keyword>
<protein>
    <recommendedName>
        <fullName evidence="1">non-specific serine/threonine protein kinase</fullName>
        <ecNumber evidence="1">2.7.11.1</ecNumber>
    </recommendedName>
</protein>
<keyword evidence="2" id="KW-0808">Transferase</keyword>
<dbReference type="GO" id="GO:0000407">
    <property type="term" value="C:phagophore assembly site"/>
    <property type="evidence" value="ECO:0007669"/>
    <property type="project" value="TreeGrafter"/>
</dbReference>
<dbReference type="InterPro" id="IPR008271">
    <property type="entry name" value="Ser/Thr_kinase_AS"/>
</dbReference>
<accession>A0A9P6Q8V4</accession>
<feature type="region of interest" description="Disordered" evidence="6">
    <location>
        <begin position="398"/>
        <end position="425"/>
    </location>
</feature>
<gene>
    <name evidence="8" type="ORF">DFQ27_003512</name>
</gene>
<feature type="compositionally biased region" description="Polar residues" evidence="6">
    <location>
        <begin position="406"/>
        <end position="425"/>
    </location>
</feature>
<evidence type="ECO:0000313" key="8">
    <source>
        <dbReference type="EMBL" id="KAG0260484.1"/>
    </source>
</evidence>
<feature type="compositionally biased region" description="Polar residues" evidence="6">
    <location>
        <begin position="356"/>
        <end position="372"/>
    </location>
</feature>
<dbReference type="GO" id="GO:0000045">
    <property type="term" value="P:autophagosome assembly"/>
    <property type="evidence" value="ECO:0007669"/>
    <property type="project" value="TreeGrafter"/>
</dbReference>
<evidence type="ECO:0000256" key="5">
    <source>
        <dbReference type="ARBA" id="ARBA00022840"/>
    </source>
</evidence>
<name>A0A9P6Q8V4_9FUNG</name>
<feature type="compositionally biased region" description="Low complexity" evidence="6">
    <location>
        <begin position="477"/>
        <end position="488"/>
    </location>
</feature>
<feature type="region of interest" description="Disordered" evidence="6">
    <location>
        <begin position="457"/>
        <end position="491"/>
    </location>
</feature>
<dbReference type="EMBL" id="JAAAJB010000247">
    <property type="protein sequence ID" value="KAG0260484.1"/>
    <property type="molecule type" value="Genomic_DNA"/>
</dbReference>
<dbReference type="InterPro" id="IPR000719">
    <property type="entry name" value="Prot_kinase_dom"/>
</dbReference>
<evidence type="ECO:0000256" key="6">
    <source>
        <dbReference type="SAM" id="MobiDB-lite"/>
    </source>
</evidence>
<dbReference type="GO" id="GO:0005524">
    <property type="term" value="F:ATP binding"/>
    <property type="evidence" value="ECO:0007669"/>
    <property type="project" value="UniProtKB-KW"/>
</dbReference>
<dbReference type="EC" id="2.7.11.1" evidence="1"/>
<dbReference type="SMART" id="SM00220">
    <property type="entry name" value="S_TKc"/>
    <property type="match status" value="1"/>
</dbReference>
<evidence type="ECO:0000256" key="1">
    <source>
        <dbReference type="ARBA" id="ARBA00012513"/>
    </source>
</evidence>
<dbReference type="GO" id="GO:0016020">
    <property type="term" value="C:membrane"/>
    <property type="evidence" value="ECO:0007669"/>
    <property type="project" value="TreeGrafter"/>
</dbReference>
<dbReference type="Pfam" id="PF00069">
    <property type="entry name" value="Pkinase"/>
    <property type="match status" value="1"/>
</dbReference>
<comment type="caution">
    <text evidence="8">The sequence shown here is derived from an EMBL/GenBank/DDBJ whole genome shotgun (WGS) entry which is preliminary data.</text>
</comment>
<feature type="domain" description="Protein kinase" evidence="7">
    <location>
        <begin position="34"/>
        <end position="330"/>
    </location>
</feature>
<dbReference type="Gene3D" id="1.10.510.10">
    <property type="entry name" value="Transferase(Phosphotransferase) domain 1"/>
    <property type="match status" value="1"/>
</dbReference>
<dbReference type="OrthoDB" id="541276at2759"/>
<evidence type="ECO:0000256" key="2">
    <source>
        <dbReference type="ARBA" id="ARBA00022679"/>
    </source>
</evidence>
<dbReference type="InterPro" id="IPR045269">
    <property type="entry name" value="Atg1-like"/>
</dbReference>
<dbReference type="SUPFAM" id="SSF56112">
    <property type="entry name" value="Protein kinase-like (PK-like)"/>
    <property type="match status" value="1"/>
</dbReference>
<dbReference type="PANTHER" id="PTHR24348">
    <property type="entry name" value="SERINE/THREONINE-PROTEIN KINASE UNC-51-RELATED"/>
    <property type="match status" value="1"/>
</dbReference>
<proteinExistence type="predicted"/>
<dbReference type="GO" id="GO:0010506">
    <property type="term" value="P:regulation of autophagy"/>
    <property type="evidence" value="ECO:0007669"/>
    <property type="project" value="InterPro"/>
</dbReference>
<evidence type="ECO:0000313" key="9">
    <source>
        <dbReference type="Proteomes" id="UP000807716"/>
    </source>
</evidence>
<dbReference type="GO" id="GO:0005829">
    <property type="term" value="C:cytosol"/>
    <property type="evidence" value="ECO:0007669"/>
    <property type="project" value="TreeGrafter"/>
</dbReference>
<feature type="region of interest" description="Disordered" evidence="6">
    <location>
        <begin position="350"/>
        <end position="372"/>
    </location>
</feature>
<dbReference type="InterPro" id="IPR011009">
    <property type="entry name" value="Kinase-like_dom_sf"/>
</dbReference>
<dbReference type="Proteomes" id="UP000807716">
    <property type="component" value="Unassembled WGS sequence"/>
</dbReference>
<evidence type="ECO:0000256" key="3">
    <source>
        <dbReference type="ARBA" id="ARBA00022741"/>
    </source>
</evidence>
<dbReference type="GO" id="GO:0005776">
    <property type="term" value="C:autophagosome"/>
    <property type="evidence" value="ECO:0007669"/>
    <property type="project" value="TreeGrafter"/>
</dbReference>
<keyword evidence="5" id="KW-0067">ATP-binding</keyword>
<dbReference type="PANTHER" id="PTHR24348:SF22">
    <property type="entry name" value="NON-SPECIFIC SERINE_THREONINE PROTEIN KINASE"/>
    <property type="match status" value="1"/>
</dbReference>
<reference evidence="8" key="1">
    <citation type="journal article" date="2020" name="Fungal Divers.">
        <title>Resolving the Mortierellaceae phylogeny through synthesis of multi-gene phylogenetics and phylogenomics.</title>
        <authorList>
            <person name="Vandepol N."/>
            <person name="Liber J."/>
            <person name="Desiro A."/>
            <person name="Na H."/>
            <person name="Kennedy M."/>
            <person name="Barry K."/>
            <person name="Grigoriev I.V."/>
            <person name="Miller A.N."/>
            <person name="O'Donnell K."/>
            <person name="Stajich J.E."/>
            <person name="Bonito G."/>
        </authorList>
    </citation>
    <scope>NUCLEOTIDE SEQUENCE</scope>
    <source>
        <strain evidence="8">BC1065</strain>
    </source>
</reference>
<evidence type="ECO:0000256" key="4">
    <source>
        <dbReference type="ARBA" id="ARBA00022777"/>
    </source>
</evidence>
<dbReference type="PROSITE" id="PS00108">
    <property type="entry name" value="PROTEIN_KINASE_ST"/>
    <property type="match status" value="1"/>
</dbReference>
<dbReference type="PROSITE" id="PS50011">
    <property type="entry name" value="PROTEIN_KINASE_DOM"/>
    <property type="match status" value="1"/>
</dbReference>
<organism evidence="8 9">
    <name type="scientific">Actinomortierella ambigua</name>
    <dbReference type="NCBI Taxonomy" id="1343610"/>
    <lineage>
        <taxon>Eukaryota</taxon>
        <taxon>Fungi</taxon>
        <taxon>Fungi incertae sedis</taxon>
        <taxon>Mucoromycota</taxon>
        <taxon>Mortierellomycotina</taxon>
        <taxon>Mortierellomycetes</taxon>
        <taxon>Mortierellales</taxon>
        <taxon>Mortierellaceae</taxon>
        <taxon>Actinomortierella</taxon>
    </lineage>
</organism>
<evidence type="ECO:0000259" key="7">
    <source>
        <dbReference type="PROSITE" id="PS50011"/>
    </source>
</evidence>
<keyword evidence="9" id="KW-1185">Reference proteome</keyword>
<sequence length="667" mass="72444">MSQQSSPLQPVDAVVGARDRVGDILRDPVKQASYQILDVLGYGTYGCIYLAKTMTLPVEFKAIKCLSKRGLSLTQLLLQRQEIDIHLALSDPARGGPHPHVVDMSSVIETKDSLYLIMEYCSGGDLYDAITSQHAAARDSGVALASSMPANVLGRSLNVHSDTSVLDAMQQIVSALAYCHSRQVFHRDLKPENVLVANDGSLKLADFGLATKDRVSSDFGCGSSFYMAPEQQPSRSAAGRRPYLPAKSDIWSLGIIFLNLRFGRNPWKLSRADSDPTFAAYIKNPNILADMFPELSPAALHFLHRVLCVDPNDRADCYEALELIQSMTFIVGHGHGLEEDDATAAAMEGCEEESSDIGSMQSSVESSRNPSAVSSIAASMDGYYNEDDQHEEMFHMEDDYGAPSTGAVNNNNNKDFGSATRSGSRFSNWSLASHQSGHSWSDMADEEAEMDFSLPVGFDEPSLAMRGGAEEDEQQKAEQQQEQQQSTEQQEKTPAMMMMMMKEPFLRPNDHPNPFDDDLFYSNNNHHHSFSHPVKVPSTTTMVPLDHAISVAPWMVEQRDATLPTMLSMAPTTMTAAVPGTTVNASAASSYPYYPTAESWSISSGLTLNPDPLSPTTAMTFAEAYSSSAPTGVGGGDGGSPLKMAGFTKLSDLLIRPPSPFAPMATV</sequence>
<dbReference type="AlphaFoldDB" id="A0A9P6Q8V4"/>